<dbReference type="PANTHER" id="PTHR43179:SF12">
    <property type="entry name" value="GALACTOFURANOSYLTRANSFERASE GLFT2"/>
    <property type="match status" value="1"/>
</dbReference>
<gene>
    <name evidence="5" type="ORF">LY01_01842</name>
</gene>
<dbReference type="InterPro" id="IPR001173">
    <property type="entry name" value="Glyco_trans_2-like"/>
</dbReference>
<evidence type="ECO:0000256" key="2">
    <source>
        <dbReference type="ARBA" id="ARBA00022676"/>
    </source>
</evidence>
<dbReference type="PANTHER" id="PTHR43179">
    <property type="entry name" value="RHAMNOSYLTRANSFERASE WBBL"/>
    <property type="match status" value="1"/>
</dbReference>
<dbReference type="Proteomes" id="UP000239002">
    <property type="component" value="Unassembled WGS sequence"/>
</dbReference>
<dbReference type="AlphaFoldDB" id="A0A2S6ILJ3"/>
<organism evidence="5 6">
    <name type="scientific">Nonlabens xylanidelens</name>
    <dbReference type="NCBI Taxonomy" id="191564"/>
    <lineage>
        <taxon>Bacteria</taxon>
        <taxon>Pseudomonadati</taxon>
        <taxon>Bacteroidota</taxon>
        <taxon>Flavobacteriia</taxon>
        <taxon>Flavobacteriales</taxon>
        <taxon>Flavobacteriaceae</taxon>
        <taxon>Nonlabens</taxon>
    </lineage>
</organism>
<keyword evidence="6" id="KW-1185">Reference proteome</keyword>
<evidence type="ECO:0000313" key="6">
    <source>
        <dbReference type="Proteomes" id="UP000239002"/>
    </source>
</evidence>
<dbReference type="EMBL" id="PTJE01000003">
    <property type="protein sequence ID" value="PPK95089.1"/>
    <property type="molecule type" value="Genomic_DNA"/>
</dbReference>
<comment type="caution">
    <text evidence="5">The sequence shown here is derived from an EMBL/GenBank/DDBJ whole genome shotgun (WGS) entry which is preliminary data.</text>
</comment>
<dbReference type="Pfam" id="PF00535">
    <property type="entry name" value="Glycos_transf_2"/>
    <property type="match status" value="1"/>
</dbReference>
<dbReference type="OrthoDB" id="1326385at2"/>
<feature type="domain" description="Glycosyltransferase 2-like" evidence="4">
    <location>
        <begin position="230"/>
        <end position="355"/>
    </location>
</feature>
<evidence type="ECO:0000259" key="4">
    <source>
        <dbReference type="Pfam" id="PF00535"/>
    </source>
</evidence>
<comment type="similarity">
    <text evidence="1">Belongs to the glycosyltransferase 2 family.</text>
</comment>
<protein>
    <submittedName>
        <fullName evidence="5">GT2 family glycosyltransferase</fullName>
    </submittedName>
</protein>
<name>A0A2S6ILJ3_9FLAO</name>
<dbReference type="Gene3D" id="3.90.550.10">
    <property type="entry name" value="Spore Coat Polysaccharide Biosynthesis Protein SpsA, Chain A"/>
    <property type="match status" value="1"/>
</dbReference>
<keyword evidence="3 5" id="KW-0808">Transferase</keyword>
<keyword evidence="2" id="KW-0328">Glycosyltransferase</keyword>
<accession>A0A2S6ILJ3</accession>
<evidence type="ECO:0000313" key="5">
    <source>
        <dbReference type="EMBL" id="PPK95089.1"/>
    </source>
</evidence>
<evidence type="ECO:0000256" key="1">
    <source>
        <dbReference type="ARBA" id="ARBA00006739"/>
    </source>
</evidence>
<dbReference type="InterPro" id="IPR029044">
    <property type="entry name" value="Nucleotide-diphossugar_trans"/>
</dbReference>
<dbReference type="SUPFAM" id="SSF53448">
    <property type="entry name" value="Nucleotide-diphospho-sugar transferases"/>
    <property type="match status" value="1"/>
</dbReference>
<reference evidence="5 6" key="1">
    <citation type="submission" date="2018-02" db="EMBL/GenBank/DDBJ databases">
        <title>Genomic Encyclopedia of Archaeal and Bacterial Type Strains, Phase II (KMG-II): from individual species to whole genera.</title>
        <authorList>
            <person name="Goeker M."/>
        </authorList>
    </citation>
    <scope>NUCLEOTIDE SEQUENCE [LARGE SCALE GENOMIC DNA]</scope>
    <source>
        <strain evidence="5 6">DSM 16809</strain>
    </source>
</reference>
<dbReference type="RefSeq" id="WP_104515518.1">
    <property type="nucleotide sequence ID" value="NZ_MQVW01000024.1"/>
</dbReference>
<dbReference type="GO" id="GO:0016757">
    <property type="term" value="F:glycosyltransferase activity"/>
    <property type="evidence" value="ECO:0007669"/>
    <property type="project" value="UniProtKB-KW"/>
</dbReference>
<evidence type="ECO:0000256" key="3">
    <source>
        <dbReference type="ARBA" id="ARBA00022679"/>
    </source>
</evidence>
<sequence length="497" mass="58311">MIVLIHQENTNQNKALLNGKDIPLPQGSSLEHLKYLSFKFPNEWIGWTNKERKLDQWDSFYDRKPTNYTALSKGNAPGFLNKGIDYVEDTPFINFKENQWFPTWIMSVELGMIHSSIINEINLDKPQDNFEYDLNLLTRTLQSQGLFCYSHLIKNQSSEKLNVLIYKFVAQTKKRGWILFLLLCHLIYEKRFPFLAFAKALFYKKENVKIDILDIQKNNDTENVETDYNVIIPTMGRASYLKDVLRDLSVQTILPEKVVVIEQNADTTATTDLDYLKNEEWPFQIDHQFIHQIGACNARNIALTKTSATWTLFFDDDVRFEPVLMTSIFKSLKETKCDVLNLCCLQKGEVENQLTFKQWEAFGSGCSLMHREVLEKCKFDMALEHGYGEDVDYGMQIRNAGNDVIYAPQIQMLHLKAPVGGFRKPHVFPWQEEEIQPKPSPQIMYHRKKNYTHKQLLGYKMIHFFKWYKNSGIKNPIQYFNHFKKAWSLSERYAKEL</sequence>
<proteinExistence type="inferred from homology"/>